<dbReference type="InterPro" id="IPR028976">
    <property type="entry name" value="CheC-like_sf"/>
</dbReference>
<evidence type="ECO:0000313" key="4">
    <source>
        <dbReference type="Proteomes" id="UP000198625"/>
    </source>
</evidence>
<evidence type="ECO:0000256" key="2">
    <source>
        <dbReference type="SAM" id="Phobius"/>
    </source>
</evidence>
<accession>A0A1H3RML2</accession>
<dbReference type="Proteomes" id="UP000198625">
    <property type="component" value="Unassembled WGS sequence"/>
</dbReference>
<dbReference type="STRING" id="415015.SAMN05660462_02429"/>
<dbReference type="PANTHER" id="PTHR39452">
    <property type="entry name" value="CHEY-P PHOSPHATASE CHEX"/>
    <property type="match status" value="1"/>
</dbReference>
<organism evidence="3 4">
    <name type="scientific">Proteiniborus ethanoligenes</name>
    <dbReference type="NCBI Taxonomy" id="415015"/>
    <lineage>
        <taxon>Bacteria</taxon>
        <taxon>Bacillati</taxon>
        <taxon>Bacillota</taxon>
        <taxon>Clostridia</taxon>
        <taxon>Eubacteriales</taxon>
        <taxon>Proteiniborus</taxon>
    </lineage>
</organism>
<dbReference type="Gene3D" id="3.40.1550.10">
    <property type="entry name" value="CheC-like"/>
    <property type="match status" value="1"/>
</dbReference>
<name>A0A1H3RML2_9FIRM</name>
<gene>
    <name evidence="3" type="ORF">SAMN05660462_02429</name>
</gene>
<dbReference type="SUPFAM" id="SSF103039">
    <property type="entry name" value="CheC-like"/>
    <property type="match status" value="1"/>
</dbReference>
<keyword evidence="2" id="KW-0472">Membrane</keyword>
<sequence>MIRDTDIVKTFNKNAIEIFKQVIHIDLNDGRVSLDSEIIFYDGVIVVVALSGVISGQIMINISEELAKLICLKLMGGVPVVNIDRDAKKDIFSLCKLIIGNSCASLYENGVSMNVTSYGIIQGRDFDYMVLDRKATIITYEDLSEKMGMIILLNTKEK</sequence>
<evidence type="ECO:0000256" key="1">
    <source>
        <dbReference type="ARBA" id="ARBA00022500"/>
    </source>
</evidence>
<proteinExistence type="predicted"/>
<dbReference type="PANTHER" id="PTHR39452:SF1">
    <property type="entry name" value="CHEY-P PHOSPHATASE CHEX"/>
    <property type="match status" value="1"/>
</dbReference>
<evidence type="ECO:0000313" key="3">
    <source>
        <dbReference type="EMBL" id="SDZ26481.1"/>
    </source>
</evidence>
<protein>
    <submittedName>
        <fullName evidence="3">Chemotaxis protein CheX</fullName>
    </submittedName>
</protein>
<keyword evidence="1" id="KW-0145">Chemotaxis</keyword>
<dbReference type="GO" id="GO:0006935">
    <property type="term" value="P:chemotaxis"/>
    <property type="evidence" value="ECO:0007669"/>
    <property type="project" value="UniProtKB-KW"/>
</dbReference>
<reference evidence="3 4" key="1">
    <citation type="submission" date="2016-10" db="EMBL/GenBank/DDBJ databases">
        <authorList>
            <person name="de Groot N.N."/>
        </authorList>
    </citation>
    <scope>NUCLEOTIDE SEQUENCE [LARGE SCALE GENOMIC DNA]</scope>
    <source>
        <strain evidence="3 4">DSM 21650</strain>
    </source>
</reference>
<keyword evidence="4" id="KW-1185">Reference proteome</keyword>
<dbReference type="OrthoDB" id="9788100at2"/>
<dbReference type="InterPro" id="IPR038756">
    <property type="entry name" value="CheX-like"/>
</dbReference>
<keyword evidence="2" id="KW-1133">Transmembrane helix</keyword>
<keyword evidence="2" id="KW-0812">Transmembrane</keyword>
<dbReference type="AlphaFoldDB" id="A0A1H3RML2"/>
<dbReference type="RefSeq" id="WP_091731689.1">
    <property type="nucleotide sequence ID" value="NZ_FNQE01000029.1"/>
</dbReference>
<dbReference type="EMBL" id="FNQE01000029">
    <property type="protein sequence ID" value="SDZ26481.1"/>
    <property type="molecule type" value="Genomic_DNA"/>
</dbReference>
<feature type="transmembrane region" description="Helical" evidence="2">
    <location>
        <begin position="38"/>
        <end position="60"/>
    </location>
</feature>